<dbReference type="PANTHER" id="PTHR43539">
    <property type="entry name" value="FLAVIN-BINDING MONOOXYGENASE-LIKE PROTEIN (AFU_ORTHOLOGUE AFUA_4G09220)"/>
    <property type="match status" value="1"/>
</dbReference>
<evidence type="ECO:0000313" key="3">
    <source>
        <dbReference type="Proteomes" id="UP000308697"/>
    </source>
</evidence>
<dbReference type="AlphaFoldDB" id="A0A4U0NWX5"/>
<accession>A0A4U0NWX5</accession>
<comment type="caution">
    <text evidence="2">The sequence shown here is derived from an EMBL/GenBank/DDBJ whole genome shotgun (WGS) entry which is preliminary data.</text>
</comment>
<dbReference type="EMBL" id="SUMB01000001">
    <property type="protein sequence ID" value="TJZ59160.1"/>
    <property type="molecule type" value="Genomic_DNA"/>
</dbReference>
<evidence type="ECO:0000313" key="2">
    <source>
        <dbReference type="EMBL" id="TJZ59160.1"/>
    </source>
</evidence>
<proteinExistence type="predicted"/>
<keyword evidence="3" id="KW-1185">Reference proteome</keyword>
<keyword evidence="1" id="KW-0560">Oxidoreductase</keyword>
<sequence>MFVETLIIGGGQQGCGVAGSLALLGYDSLVLEQGEIGQAWAHGRWDSLYVNTPNRLVDFPGRPYDGDDPEGFMPAREVAERLKRYVSEMSLRVREKTRVKSVEAPIDNPAYDGARFRVHVDGGDEAIESRNLVAALGGYSSPRIPDLSARIDPSVTQIHSSQYRNPQSLPDGAVLVVGAGSSGQQVAEDLRESGRDVYLAVGRHKTAPRFYRGLCVLDWLRFMSVQGDFESAAVGRGLSPSIPGASVLSGRDGGRDLNLSILARQGVRLVGSVRNAKEDVLLLDENVRQIAEAAASAEQELLKAIDAAIAERGLEAPPRTPATVVDMDLLSSYGPELDLRDNDISTIVWATGFVPDYRLLPAAVLDEEGAPVHTRGVGALPGLYYAGLPEGRVVRSLLIGSTRTNGEFVARQIQLDNMLRHESPQAAARVWSARY</sequence>
<dbReference type="Proteomes" id="UP000308697">
    <property type="component" value="Unassembled WGS sequence"/>
</dbReference>
<dbReference type="InterPro" id="IPR036188">
    <property type="entry name" value="FAD/NAD-bd_sf"/>
</dbReference>
<gene>
    <name evidence="2" type="ORF">FCH28_03375</name>
</gene>
<dbReference type="GO" id="GO:0050660">
    <property type="term" value="F:flavin adenine dinucleotide binding"/>
    <property type="evidence" value="ECO:0007669"/>
    <property type="project" value="TreeGrafter"/>
</dbReference>
<dbReference type="OrthoDB" id="9808049at2"/>
<organism evidence="2 3">
    <name type="scientific">Streptomyces piniterrae</name>
    <dbReference type="NCBI Taxonomy" id="2571125"/>
    <lineage>
        <taxon>Bacteria</taxon>
        <taxon>Bacillati</taxon>
        <taxon>Actinomycetota</taxon>
        <taxon>Actinomycetes</taxon>
        <taxon>Kitasatosporales</taxon>
        <taxon>Streptomycetaceae</taxon>
        <taxon>Streptomyces</taxon>
    </lineage>
</organism>
<protein>
    <submittedName>
        <fullName evidence="2">Flavoprotein</fullName>
    </submittedName>
</protein>
<name>A0A4U0NWX5_9ACTN</name>
<dbReference type="InterPro" id="IPR050982">
    <property type="entry name" value="Auxin_biosynth/cation_transpt"/>
</dbReference>
<reference evidence="2 3" key="1">
    <citation type="submission" date="2019-04" db="EMBL/GenBank/DDBJ databases">
        <title>Streptomyces piniterrae sp. nov., a heliquinomycin-producing actinomycete isolated from rhizosphere soil of Pinus yunnanensis.</title>
        <authorList>
            <person name="Zhuang X."/>
            <person name="Zhao J."/>
        </authorList>
    </citation>
    <scope>NUCLEOTIDE SEQUENCE [LARGE SCALE GENOMIC DNA]</scope>
    <source>
        <strain evidence="3">jys28</strain>
    </source>
</reference>
<dbReference type="Gene3D" id="3.50.50.60">
    <property type="entry name" value="FAD/NAD(P)-binding domain"/>
    <property type="match status" value="1"/>
</dbReference>
<dbReference type="Pfam" id="PF13738">
    <property type="entry name" value="Pyr_redox_3"/>
    <property type="match status" value="1"/>
</dbReference>
<dbReference type="SUPFAM" id="SSF51905">
    <property type="entry name" value="FAD/NAD(P)-binding domain"/>
    <property type="match status" value="2"/>
</dbReference>
<evidence type="ECO:0000256" key="1">
    <source>
        <dbReference type="ARBA" id="ARBA00023002"/>
    </source>
</evidence>
<dbReference type="PANTHER" id="PTHR43539:SF78">
    <property type="entry name" value="FLAVIN-CONTAINING MONOOXYGENASE"/>
    <property type="match status" value="1"/>
</dbReference>
<dbReference type="GO" id="GO:0004497">
    <property type="term" value="F:monooxygenase activity"/>
    <property type="evidence" value="ECO:0007669"/>
    <property type="project" value="TreeGrafter"/>
</dbReference>
<dbReference type="RefSeq" id="WP_136738112.1">
    <property type="nucleotide sequence ID" value="NZ_SUMB01000001.1"/>
</dbReference>